<protein>
    <recommendedName>
        <fullName evidence="2">Apple domain-containing protein</fullName>
    </recommendedName>
</protein>
<dbReference type="AlphaFoldDB" id="A0AAN8FGF1"/>
<evidence type="ECO:0000313" key="4">
    <source>
        <dbReference type="Proteomes" id="UP001331761"/>
    </source>
</evidence>
<accession>A0AAN8FGF1</accession>
<reference evidence="3 4" key="1">
    <citation type="submission" date="2019-10" db="EMBL/GenBank/DDBJ databases">
        <title>Assembly and Annotation for the nematode Trichostrongylus colubriformis.</title>
        <authorList>
            <person name="Martin J."/>
        </authorList>
    </citation>
    <scope>NUCLEOTIDE SEQUENCE [LARGE SCALE GENOMIC DNA]</scope>
    <source>
        <strain evidence="3">G859</strain>
        <tissue evidence="3">Whole worm</tissue>
    </source>
</reference>
<evidence type="ECO:0000313" key="3">
    <source>
        <dbReference type="EMBL" id="KAK5975849.1"/>
    </source>
</evidence>
<dbReference type="InterPro" id="IPR003609">
    <property type="entry name" value="Pan_app"/>
</dbReference>
<keyword evidence="4" id="KW-1185">Reference proteome</keyword>
<feature type="domain" description="Apple" evidence="2">
    <location>
        <begin position="413"/>
        <end position="487"/>
    </location>
</feature>
<dbReference type="Gene3D" id="3.50.4.10">
    <property type="entry name" value="Hepatocyte Growth Factor"/>
    <property type="match status" value="1"/>
</dbReference>
<feature type="region of interest" description="Disordered" evidence="1">
    <location>
        <begin position="47"/>
        <end position="78"/>
    </location>
</feature>
<dbReference type="PROSITE" id="PS50948">
    <property type="entry name" value="PAN"/>
    <property type="match status" value="2"/>
</dbReference>
<dbReference type="Proteomes" id="UP001331761">
    <property type="component" value="Unassembled WGS sequence"/>
</dbReference>
<dbReference type="SUPFAM" id="SSF57414">
    <property type="entry name" value="Hairpin loop containing domain-like"/>
    <property type="match status" value="1"/>
</dbReference>
<comment type="caution">
    <text evidence="3">The sequence shown here is derived from an EMBL/GenBank/DDBJ whole genome shotgun (WGS) entry which is preliminary data.</text>
</comment>
<feature type="domain" description="Apple" evidence="2">
    <location>
        <begin position="549"/>
        <end position="636"/>
    </location>
</feature>
<dbReference type="Pfam" id="PF00024">
    <property type="entry name" value="PAN_1"/>
    <property type="match status" value="2"/>
</dbReference>
<sequence length="645" mass="72789">MKPVPSESVQIQFYVLQYDDEEPFAVTQSLLNSIEHADEAVTRVNIETLKTPTEEDDTGYGPSPLDSSATTQKAPSVETRTASTVLHTEDNINWSENYQQVQGSPGMSPYLHEKSKTRKQPGLKKSSFQGMFFMPEDLIDDEEREQMTRERSNEPSVKAKPAWPAKYHKAIDGRNRDRIGETVATKRRGGGYVVSGTRYYFDNRIDVDVEAVTSDVMKEDYGIRENSREQIEMMKDPRFAVEVELSGVKMPKTKKYVQDGIKLHTSKISQMYNEPDPKSMVSHKRLGDRLFERRVTEIGGKQVTVELGNKHLHGVDLIVRPGSVVHGPLPSDEEKAVVERSKLDKRILIPFTAANHKSTTFGNLLDPWDPLSSTVEPLLAQSDDALELPRSLPHNEPDFQWSNEIDIHLIERCFFVRTDTELTGSPPIMKYIGESKRGCIVACARNKRCHSINYSGTMSTCEIFDEANATTMHMQYHLGYTFYMPKRTDVSVCLNDVLKLDRLSRSPELEPNVTCGDEFPCKTSVVLDVLDAVTEPPTHYRLLPSKAECSRNTAVLFIRSAHSRNEKGTNLDTVSDISEDDCLFSCLTNQAADSHPVRCASAEYDEKGERCTLSSEPRVNGLLTEQPSVTFYEKICVAREIFYCV</sequence>
<dbReference type="EMBL" id="WIXE01012548">
    <property type="protein sequence ID" value="KAK5975849.1"/>
    <property type="molecule type" value="Genomic_DNA"/>
</dbReference>
<proteinExistence type="predicted"/>
<evidence type="ECO:0000259" key="2">
    <source>
        <dbReference type="PROSITE" id="PS50948"/>
    </source>
</evidence>
<organism evidence="3 4">
    <name type="scientific">Trichostrongylus colubriformis</name>
    <name type="common">Black scour worm</name>
    <dbReference type="NCBI Taxonomy" id="6319"/>
    <lineage>
        <taxon>Eukaryota</taxon>
        <taxon>Metazoa</taxon>
        <taxon>Ecdysozoa</taxon>
        <taxon>Nematoda</taxon>
        <taxon>Chromadorea</taxon>
        <taxon>Rhabditida</taxon>
        <taxon>Rhabditina</taxon>
        <taxon>Rhabditomorpha</taxon>
        <taxon>Strongyloidea</taxon>
        <taxon>Trichostrongylidae</taxon>
        <taxon>Trichostrongylus</taxon>
    </lineage>
</organism>
<feature type="region of interest" description="Disordered" evidence="1">
    <location>
        <begin position="100"/>
        <end position="123"/>
    </location>
</feature>
<name>A0AAN8FGF1_TRICO</name>
<gene>
    <name evidence="3" type="ORF">GCK32_011942</name>
</gene>
<evidence type="ECO:0000256" key="1">
    <source>
        <dbReference type="SAM" id="MobiDB-lite"/>
    </source>
</evidence>
<feature type="compositionally biased region" description="Polar residues" evidence="1">
    <location>
        <begin position="65"/>
        <end position="78"/>
    </location>
</feature>
<dbReference type="SMART" id="SM00473">
    <property type="entry name" value="PAN_AP"/>
    <property type="match status" value="2"/>
</dbReference>